<reference key="1">
    <citation type="submission" date="2010-11" db="EMBL/GenBank/DDBJ databases">
        <title>The complete sequence of chromosome of Isophaera pallida ATCC 43644.</title>
        <authorList>
            <consortium name="US DOE Joint Genome Institute (JGI-PGF)"/>
            <person name="Lucas S."/>
            <person name="Copeland A."/>
            <person name="Lapidus A."/>
            <person name="Bruce D."/>
            <person name="Goodwin L."/>
            <person name="Pitluck S."/>
            <person name="Kyrpides N."/>
            <person name="Mavromatis K."/>
            <person name="Pagani I."/>
            <person name="Ivanova N."/>
            <person name="Saunders E."/>
            <person name="Brettin T."/>
            <person name="Detter J.C."/>
            <person name="Han C."/>
            <person name="Tapia R."/>
            <person name="Land M."/>
            <person name="Hauser L."/>
            <person name="Markowitz V."/>
            <person name="Cheng J.-F."/>
            <person name="Hugenholtz P."/>
            <person name="Woyke T."/>
            <person name="Wu D."/>
            <person name="Eisen J.A."/>
        </authorList>
    </citation>
    <scope>NUCLEOTIDE SEQUENCE</scope>
    <source>
        <strain>ATCC 43644</strain>
    </source>
</reference>
<dbReference type="RefSeq" id="WP_013565960.1">
    <property type="nucleotide sequence ID" value="NC_014962.1"/>
</dbReference>
<dbReference type="InParanoid" id="E8R3U2"/>
<dbReference type="Proteomes" id="UP000008631">
    <property type="component" value="Chromosome"/>
</dbReference>
<keyword evidence="2" id="KW-1185">Reference proteome</keyword>
<gene>
    <name evidence="1" type="ordered locus">Isop_3107</name>
</gene>
<sequence length="228" mass="25738">MPLSLLIATIGLVPCCFQNSDKQSDLKSRLLEEGPAAWRALDERIKQVEGSYQYKYVYSDPTAKDATKKNEVHSKEDSFKINQSKAVWTSKLTEGTLVILANEDYLAVLESSDTTQPSSFSIRSLSEQTAPDKSIYEADVDHPTGKLVDLIRSPWAILYRTLGEWFAHPGFTIIRVEGIEGPDANELVRVTFKYQAVDEPKERAIPEGEMVLDPSNQWCLKSYRLSKF</sequence>
<dbReference type="AlphaFoldDB" id="E8R3U2"/>
<name>E8R3U2_ISOPI</name>
<protein>
    <submittedName>
        <fullName evidence="1">Uncharacterized protein</fullName>
    </submittedName>
</protein>
<evidence type="ECO:0000313" key="1">
    <source>
        <dbReference type="EMBL" id="ADV63672.1"/>
    </source>
</evidence>
<proteinExistence type="predicted"/>
<reference evidence="1 2" key="2">
    <citation type="journal article" date="2011" name="Stand. Genomic Sci.">
        <title>Complete genome sequence of Isosphaera pallida type strain (IS1B).</title>
        <authorList>
            <consortium name="US DOE Joint Genome Institute (JGI-PGF)"/>
            <person name="Goker M."/>
            <person name="Cleland D."/>
            <person name="Saunders E."/>
            <person name="Lapidus A."/>
            <person name="Nolan M."/>
            <person name="Lucas S."/>
            <person name="Hammon N."/>
            <person name="Deshpande S."/>
            <person name="Cheng J.F."/>
            <person name="Tapia R."/>
            <person name="Han C."/>
            <person name="Goodwin L."/>
            <person name="Pitluck S."/>
            <person name="Liolios K."/>
            <person name="Pagani I."/>
            <person name="Ivanova N."/>
            <person name="Mavromatis K."/>
            <person name="Pati A."/>
            <person name="Chen A."/>
            <person name="Palaniappan K."/>
            <person name="Land M."/>
            <person name="Hauser L."/>
            <person name="Chang Y.J."/>
            <person name="Jeffries C.D."/>
            <person name="Detter J.C."/>
            <person name="Beck B."/>
            <person name="Woyke T."/>
            <person name="Bristow J."/>
            <person name="Eisen J.A."/>
            <person name="Markowitz V."/>
            <person name="Hugenholtz P."/>
            <person name="Kyrpides N.C."/>
            <person name="Klenk H.P."/>
        </authorList>
    </citation>
    <scope>NUCLEOTIDE SEQUENCE [LARGE SCALE GENOMIC DNA]</scope>
    <source>
        <strain evidence="2">ATCC 43644 / DSM 9630 / IS1B</strain>
    </source>
</reference>
<dbReference type="EMBL" id="CP002353">
    <property type="protein sequence ID" value="ADV63672.1"/>
    <property type="molecule type" value="Genomic_DNA"/>
</dbReference>
<dbReference type="KEGG" id="ipa:Isop_3107"/>
<accession>E8R3U2</accession>
<evidence type="ECO:0000313" key="2">
    <source>
        <dbReference type="Proteomes" id="UP000008631"/>
    </source>
</evidence>
<dbReference type="HOGENOM" id="CLU_1213510_0_0_0"/>
<organism evidence="1 2">
    <name type="scientific">Isosphaera pallida (strain ATCC 43644 / DSM 9630 / IS1B)</name>
    <dbReference type="NCBI Taxonomy" id="575540"/>
    <lineage>
        <taxon>Bacteria</taxon>
        <taxon>Pseudomonadati</taxon>
        <taxon>Planctomycetota</taxon>
        <taxon>Planctomycetia</taxon>
        <taxon>Isosphaerales</taxon>
        <taxon>Isosphaeraceae</taxon>
        <taxon>Isosphaera</taxon>
    </lineage>
</organism>